<dbReference type="Proteomes" id="UP000324800">
    <property type="component" value="Unassembled WGS sequence"/>
</dbReference>
<comment type="caution">
    <text evidence="1">The sequence shown here is derived from an EMBL/GenBank/DDBJ whole genome shotgun (WGS) entry which is preliminary data.</text>
</comment>
<dbReference type="AlphaFoldDB" id="A0A5J4VW93"/>
<sequence>MQHLEFCPGKHVTWNINQCDELKTLPNHIAQLTSVVSSVRLDALQNIFEEILAVKIEFCRAEQFSELLDGIKPLLGDIQSKEAEKVVSIIELLWAKRFDIIMSERTKIYALFKDKQLGRLMKEAFLNPQTPIYIKENLSYSISLWKCIENVEDSCFIPILDMIQSKLKEEEQYLLQHPNDINHESKWSKYGIQSLEVLLSAFGFYALISDNFQQEIARRDGIQIGLRYLKHQSIQVRIKAANLFRISSNKTIGSEFRKNNDCLAILNDSICNPQFKLVSYEGPMNISPVKHLPHLHTGLLNETGLCLNCDLQHSSNSTDDNYDMEYLDDHYCFSTWSIIVLLRRLYEFINEEEEEKAKKILENEESDVQVECLECGQIIPFGRFLLHMKSHNALKMDYMKPFNL</sequence>
<organism evidence="1 2">
    <name type="scientific">Streblomastix strix</name>
    <dbReference type="NCBI Taxonomy" id="222440"/>
    <lineage>
        <taxon>Eukaryota</taxon>
        <taxon>Metamonada</taxon>
        <taxon>Preaxostyla</taxon>
        <taxon>Oxymonadida</taxon>
        <taxon>Streblomastigidae</taxon>
        <taxon>Streblomastix</taxon>
    </lineage>
</organism>
<accession>A0A5J4VW93</accession>
<evidence type="ECO:0000313" key="2">
    <source>
        <dbReference type="Proteomes" id="UP000324800"/>
    </source>
</evidence>
<dbReference type="EMBL" id="SNRW01004673">
    <property type="protein sequence ID" value="KAA6386730.1"/>
    <property type="molecule type" value="Genomic_DNA"/>
</dbReference>
<protein>
    <submittedName>
        <fullName evidence="1">Uncharacterized protein</fullName>
    </submittedName>
</protein>
<evidence type="ECO:0000313" key="1">
    <source>
        <dbReference type="EMBL" id="KAA6386730.1"/>
    </source>
</evidence>
<proteinExistence type="predicted"/>
<gene>
    <name evidence="1" type="ORF">EZS28_017742</name>
</gene>
<reference evidence="1 2" key="1">
    <citation type="submission" date="2019-03" db="EMBL/GenBank/DDBJ databases">
        <title>Single cell metagenomics reveals metabolic interactions within the superorganism composed of flagellate Streblomastix strix and complex community of Bacteroidetes bacteria on its surface.</title>
        <authorList>
            <person name="Treitli S.C."/>
            <person name="Kolisko M."/>
            <person name="Husnik F."/>
            <person name="Keeling P."/>
            <person name="Hampl V."/>
        </authorList>
    </citation>
    <scope>NUCLEOTIDE SEQUENCE [LARGE SCALE GENOMIC DNA]</scope>
    <source>
        <strain evidence="1">ST1C</strain>
    </source>
</reference>
<name>A0A5J4VW93_9EUKA</name>